<dbReference type="InterPro" id="IPR002575">
    <property type="entry name" value="Aminoglycoside_PTrfase"/>
</dbReference>
<dbReference type="InterPro" id="IPR011009">
    <property type="entry name" value="Kinase-like_dom_sf"/>
</dbReference>
<keyword evidence="3" id="KW-1185">Reference proteome</keyword>
<dbReference type="GO" id="GO:0016740">
    <property type="term" value="F:transferase activity"/>
    <property type="evidence" value="ECO:0007669"/>
    <property type="project" value="UniProtKB-KW"/>
</dbReference>
<gene>
    <name evidence="2" type="ORF">HQN60_08655</name>
</gene>
<proteinExistence type="predicted"/>
<dbReference type="Gene3D" id="3.90.1200.10">
    <property type="match status" value="1"/>
</dbReference>
<dbReference type="Pfam" id="PF01636">
    <property type="entry name" value="APH"/>
    <property type="match status" value="1"/>
</dbReference>
<dbReference type="Proteomes" id="UP000504844">
    <property type="component" value="Chromosome"/>
</dbReference>
<evidence type="ECO:0000313" key="2">
    <source>
        <dbReference type="EMBL" id="QKJ66766.1"/>
    </source>
</evidence>
<dbReference type="SUPFAM" id="SSF56112">
    <property type="entry name" value="Protein kinase-like (PK-like)"/>
    <property type="match status" value="1"/>
</dbReference>
<dbReference type="AlphaFoldDB" id="A0A6M8STK1"/>
<protein>
    <submittedName>
        <fullName evidence="2">Phosphotransferase</fullName>
    </submittedName>
</protein>
<dbReference type="EMBL" id="CP054143">
    <property type="protein sequence ID" value="QKJ66766.1"/>
    <property type="molecule type" value="Genomic_DNA"/>
</dbReference>
<organism evidence="2 3">
    <name type="scientific">Deefgea piscis</name>
    <dbReference type="NCBI Taxonomy" id="2739061"/>
    <lineage>
        <taxon>Bacteria</taxon>
        <taxon>Pseudomonadati</taxon>
        <taxon>Pseudomonadota</taxon>
        <taxon>Betaproteobacteria</taxon>
        <taxon>Neisseriales</taxon>
        <taxon>Chitinibacteraceae</taxon>
        <taxon>Deefgea</taxon>
    </lineage>
</organism>
<feature type="domain" description="Aminoglycoside phosphotransferase" evidence="1">
    <location>
        <begin position="37"/>
        <end position="250"/>
    </location>
</feature>
<evidence type="ECO:0000313" key="3">
    <source>
        <dbReference type="Proteomes" id="UP000504844"/>
    </source>
</evidence>
<name>A0A6M8STK1_9NEIS</name>
<sequence length="324" mass="36019">MNAMNPSFYPVPALAFAAQAGLANPQVTQEIPSFYGHVVLLRAEQGEFVVKFSRQAGRLASEVTALNRLRPHSVLPMPEVLEHREIWSEHGKLDTLLMPRLLGVPAWELPNPLPNPAQTAQQIVEQMLAWHAVSDARGFEHANGEFTPAFLPAFESWTRPLLAGLNTTASPFSAELRSAFAKLWAERERLLAPITGPSSLCHDDPHACNFLYDASSGLPVAAIDPCDVAFRHREQDIFHLADAFPDWRLLETYLEHQPLADGFAARRWFFSLWDDVKHSQNVAWYDAAWFANKFAQLAQVDADFQSVADAVLAAQAIVTSENVG</sequence>
<accession>A0A6M8STK1</accession>
<reference evidence="2 3" key="1">
    <citation type="submission" date="2020-05" db="EMBL/GenBank/DDBJ databases">
        <title>Complete genome sequence of Deefgea sp. D17.</title>
        <authorList>
            <person name="Bae J.-W."/>
            <person name="Han J.E."/>
        </authorList>
    </citation>
    <scope>NUCLEOTIDE SEQUENCE [LARGE SCALE GENOMIC DNA]</scope>
    <source>
        <strain evidence="2 3">D17</strain>
    </source>
</reference>
<dbReference type="KEGG" id="dee:HQN60_08655"/>
<evidence type="ECO:0000259" key="1">
    <source>
        <dbReference type="Pfam" id="PF01636"/>
    </source>
</evidence>
<keyword evidence="2" id="KW-0808">Transferase</keyword>